<evidence type="ECO:0000313" key="3">
    <source>
        <dbReference type="Proteomes" id="UP001221686"/>
    </source>
</evidence>
<accession>A0ABT5E0Z0</accession>
<dbReference type="PROSITE" id="PS51257">
    <property type="entry name" value="PROKAR_LIPOPROTEIN"/>
    <property type="match status" value="1"/>
</dbReference>
<protein>
    <recommendedName>
        <fullName evidence="4">Lipoprotein</fullName>
    </recommendedName>
</protein>
<evidence type="ECO:0008006" key="4">
    <source>
        <dbReference type="Google" id="ProtNLM"/>
    </source>
</evidence>
<reference evidence="2 3" key="1">
    <citation type="submission" date="2022-11" db="EMBL/GenBank/DDBJ databases">
        <title>Minimal conservation of predation-associated metabolite biosynthetic gene clusters underscores biosynthetic potential of Myxococcota including descriptions for ten novel species: Archangium lansinium sp. nov., Myxococcus landrumus sp. nov., Nannocystis bai.</title>
        <authorList>
            <person name="Ahearne A."/>
            <person name="Stevens C."/>
            <person name="Dowd S."/>
        </authorList>
    </citation>
    <scope>NUCLEOTIDE SEQUENCE [LARGE SCALE GENOMIC DNA]</scope>
    <source>
        <strain evidence="2 3">BB15-2</strain>
    </source>
</reference>
<keyword evidence="3" id="KW-1185">Reference proteome</keyword>
<proteinExistence type="predicted"/>
<dbReference type="RefSeq" id="WP_272087587.1">
    <property type="nucleotide sequence ID" value="NZ_JAQNDL010000002.1"/>
</dbReference>
<evidence type="ECO:0000313" key="2">
    <source>
        <dbReference type="EMBL" id="MDC0719075.1"/>
    </source>
</evidence>
<sequence length="212" mass="22828">MLWRPDTCAIFVLVAFAACMRRPAPEPPLVQPVDEPLCAASLKLAHACTGAQSELVMCSVITASAVTSEITNNTDSDLVFATGMMIVDGRGEELVPAVLGPEVRVPGLSTARPWQIAMPRLPDGYVEIVVMVLGTSADGGHERLTTSAGQLRVRGGQVEVLDFHTWYEATGSMNVHEALPGQPDPVPEGPTPSERLYEQLRAQPRRDPVPHQ</sequence>
<dbReference type="EMBL" id="JAQNDL010000002">
    <property type="protein sequence ID" value="MDC0719075.1"/>
    <property type="molecule type" value="Genomic_DNA"/>
</dbReference>
<gene>
    <name evidence="2" type="ORF">POL25_19375</name>
</gene>
<feature type="region of interest" description="Disordered" evidence="1">
    <location>
        <begin position="175"/>
        <end position="212"/>
    </location>
</feature>
<name>A0ABT5E0Z0_9BACT</name>
<organism evidence="2 3">
    <name type="scientific">Nannocystis bainbridge</name>
    <dbReference type="NCBI Taxonomy" id="2995303"/>
    <lineage>
        <taxon>Bacteria</taxon>
        <taxon>Pseudomonadati</taxon>
        <taxon>Myxococcota</taxon>
        <taxon>Polyangia</taxon>
        <taxon>Nannocystales</taxon>
        <taxon>Nannocystaceae</taxon>
        <taxon>Nannocystis</taxon>
    </lineage>
</organism>
<comment type="caution">
    <text evidence="2">The sequence shown here is derived from an EMBL/GenBank/DDBJ whole genome shotgun (WGS) entry which is preliminary data.</text>
</comment>
<evidence type="ECO:0000256" key="1">
    <source>
        <dbReference type="SAM" id="MobiDB-lite"/>
    </source>
</evidence>
<dbReference type="Proteomes" id="UP001221686">
    <property type="component" value="Unassembled WGS sequence"/>
</dbReference>